<protein>
    <submittedName>
        <fullName evidence="4">Metal-dependent hydrolase</fullName>
    </submittedName>
</protein>
<evidence type="ECO:0000313" key="4">
    <source>
        <dbReference type="EMBL" id="QKH22511.1"/>
    </source>
</evidence>
<dbReference type="Proteomes" id="UP000031876">
    <property type="component" value="Plasmid 4"/>
</dbReference>
<geneLocation type="plasmid" evidence="3 5">
    <name>4</name>
</geneLocation>
<dbReference type="PANTHER" id="PTHR35531:SF1">
    <property type="entry name" value="INNER MEMBRANE PROTEIN YBCI-RELATED"/>
    <property type="match status" value="1"/>
</dbReference>
<dbReference type="AlphaFoldDB" id="A0A0B5N7K8"/>
<reference evidence="3 5" key="1">
    <citation type="journal article" date="2015" name="Genome Announc.">
        <title>Complete genome sequences for 35 biothreat assay-relevant bacillus species.</title>
        <authorList>
            <person name="Johnson S.L."/>
            <person name="Daligault H.E."/>
            <person name="Davenport K.W."/>
            <person name="Jaissle J."/>
            <person name="Frey K.G."/>
            <person name="Ladner J.T."/>
            <person name="Broomall S.M."/>
            <person name="Bishop-Lilly K.A."/>
            <person name="Bruce D.C."/>
            <person name="Gibbons H.S."/>
            <person name="Coyne S.R."/>
            <person name="Lo C.C."/>
            <person name="Meincke L."/>
            <person name="Munk A.C."/>
            <person name="Koroleva G.I."/>
            <person name="Rosenzweig C.N."/>
            <person name="Palacios G.F."/>
            <person name="Redden C.L."/>
            <person name="Minogue T.D."/>
            <person name="Chain P.S."/>
        </authorList>
    </citation>
    <scope>NUCLEOTIDE SEQUENCE [LARGE SCALE GENOMIC DNA]</scope>
    <source>
        <strain evidence="3 5">HD1011</strain>
        <plasmid evidence="3 5">4</plasmid>
    </source>
</reference>
<evidence type="ECO:0000313" key="6">
    <source>
        <dbReference type="Proteomes" id="UP000501107"/>
    </source>
</evidence>
<feature type="signal peptide" evidence="2">
    <location>
        <begin position="1"/>
        <end position="19"/>
    </location>
</feature>
<dbReference type="KEGG" id="btw:BF38_6240"/>
<sequence length="183" mass="20160">MKYKTHLTTSLAVALPVLASTGNLTVGNVIAVSFGALLPDIDEQHSWIGRRTRGVSDLMNTVFGHRGITHSLFGLVLVLIPILFAVGMTPLSFTNGMCIFAGYFLHLVEDSFSKKGIKWLLPLSNKNFQSGFNVFYYSYNGIAEKLILMISTIVVVYELYSYGITSFQLGTSEILGAFKSLFD</sequence>
<dbReference type="PANTHER" id="PTHR35531">
    <property type="entry name" value="INNER MEMBRANE PROTEIN YBCI-RELATED"/>
    <property type="match status" value="1"/>
</dbReference>
<dbReference type="EMBL" id="CP009333">
    <property type="protein sequence ID" value="AJG73749.1"/>
    <property type="molecule type" value="Genomic_DNA"/>
</dbReference>
<dbReference type="GO" id="GO:0016787">
    <property type="term" value="F:hydrolase activity"/>
    <property type="evidence" value="ECO:0007669"/>
    <property type="project" value="UniProtKB-KW"/>
</dbReference>
<dbReference type="RefSeq" id="WP_000875866.1">
    <property type="nucleotide sequence ID" value="NZ_CP009333.1"/>
</dbReference>
<keyword evidence="1" id="KW-0472">Membrane</keyword>
<evidence type="ECO:0000256" key="2">
    <source>
        <dbReference type="SAM" id="SignalP"/>
    </source>
</evidence>
<keyword evidence="4" id="KW-0614">Plasmid</keyword>
<keyword evidence="2" id="KW-0732">Signal</keyword>
<accession>A0A0B5N7K8</accession>
<feature type="chain" id="PRO_5030004264" evidence="2">
    <location>
        <begin position="20"/>
        <end position="183"/>
    </location>
</feature>
<evidence type="ECO:0000313" key="5">
    <source>
        <dbReference type="Proteomes" id="UP000031876"/>
    </source>
</evidence>
<feature type="transmembrane region" description="Helical" evidence="1">
    <location>
        <begin position="72"/>
        <end position="105"/>
    </location>
</feature>
<keyword evidence="1" id="KW-1133">Transmembrane helix</keyword>
<reference evidence="4 6" key="2">
    <citation type="submission" date="2020-05" db="EMBL/GenBank/DDBJ databases">
        <title>FDA dAtabase for Regulatory Grade micrObial Sequences (FDA-ARGOS): Supporting development and validation of Infectious Disease Dx tests.</title>
        <authorList>
            <person name="Nelson B."/>
            <person name="Plummer A."/>
            <person name="Tallon L."/>
            <person name="Sadzewicz L."/>
            <person name="Zhao X."/>
            <person name="Vavikolanu K."/>
            <person name="Mehta A."/>
            <person name="Aluvathingal J."/>
            <person name="Nadendla S."/>
            <person name="Myers T."/>
            <person name="Yan Y."/>
            <person name="Sichtig H."/>
        </authorList>
    </citation>
    <scope>NUCLEOTIDE SEQUENCE [LARGE SCALE GENOMIC DNA]</scope>
    <source>
        <strain evidence="4 6">FDAARGOS_795</strain>
        <plasmid evidence="4 6">unnamed2</plasmid>
    </source>
</reference>
<geneLocation type="plasmid" evidence="4 6">
    <name>unnamed2</name>
</geneLocation>
<keyword evidence="4" id="KW-0378">Hydrolase</keyword>
<dbReference type="InterPro" id="IPR007404">
    <property type="entry name" value="YdjM-like"/>
</dbReference>
<dbReference type="Proteomes" id="UP000501107">
    <property type="component" value="Plasmid unnamed2"/>
</dbReference>
<name>A0A0B5N7K8_BACTU</name>
<evidence type="ECO:0000256" key="1">
    <source>
        <dbReference type="SAM" id="Phobius"/>
    </source>
</evidence>
<keyword evidence="1" id="KW-0812">Transmembrane</keyword>
<dbReference type="Pfam" id="PF04307">
    <property type="entry name" value="YdjM"/>
    <property type="match status" value="1"/>
</dbReference>
<evidence type="ECO:0000313" key="3">
    <source>
        <dbReference type="EMBL" id="AJG73749.1"/>
    </source>
</evidence>
<proteinExistence type="predicted"/>
<organism evidence="4 6">
    <name type="scientific">Bacillus thuringiensis</name>
    <dbReference type="NCBI Taxonomy" id="1428"/>
    <lineage>
        <taxon>Bacteria</taxon>
        <taxon>Bacillati</taxon>
        <taxon>Bacillota</taxon>
        <taxon>Bacilli</taxon>
        <taxon>Bacillales</taxon>
        <taxon>Bacillaceae</taxon>
        <taxon>Bacillus</taxon>
        <taxon>Bacillus cereus group</taxon>
    </lineage>
</organism>
<dbReference type="EMBL" id="CP053978">
    <property type="protein sequence ID" value="QKH22511.1"/>
    <property type="molecule type" value="Genomic_DNA"/>
</dbReference>
<gene>
    <name evidence="3" type="ORF">BF38_6240</name>
    <name evidence="4" type="ORF">FOC89_00565</name>
</gene>